<feature type="domain" description="B box-type" evidence="6">
    <location>
        <begin position="1"/>
        <end position="40"/>
    </location>
</feature>
<evidence type="ECO:0000256" key="2">
    <source>
        <dbReference type="ARBA" id="ARBA00022771"/>
    </source>
</evidence>
<dbReference type="GeneID" id="120109710"/>
<dbReference type="GO" id="GO:0008270">
    <property type="term" value="F:zinc ion binding"/>
    <property type="evidence" value="ECO:0007669"/>
    <property type="project" value="UniProtKB-KW"/>
</dbReference>
<organism evidence="7 8">
    <name type="scientific">Phoenix dactylifera</name>
    <name type="common">Date palm</name>
    <dbReference type="NCBI Taxonomy" id="42345"/>
    <lineage>
        <taxon>Eukaryota</taxon>
        <taxon>Viridiplantae</taxon>
        <taxon>Streptophyta</taxon>
        <taxon>Embryophyta</taxon>
        <taxon>Tracheophyta</taxon>
        <taxon>Spermatophyta</taxon>
        <taxon>Magnoliopsida</taxon>
        <taxon>Liliopsida</taxon>
        <taxon>Arecaceae</taxon>
        <taxon>Coryphoideae</taxon>
        <taxon>Phoeniceae</taxon>
        <taxon>Phoenix</taxon>
    </lineage>
</organism>
<dbReference type="AlphaFoldDB" id="A0A8B9A135"/>
<dbReference type="PROSITE" id="PS50119">
    <property type="entry name" value="ZF_BBOX"/>
    <property type="match status" value="1"/>
</dbReference>
<dbReference type="InterPro" id="IPR000315">
    <property type="entry name" value="Znf_B-box"/>
</dbReference>
<evidence type="ECO:0000259" key="6">
    <source>
        <dbReference type="PROSITE" id="PS50119"/>
    </source>
</evidence>
<evidence type="ECO:0000313" key="8">
    <source>
        <dbReference type="RefSeq" id="XP_038979347.1"/>
    </source>
</evidence>
<accession>A0A8B9A135</accession>
<evidence type="ECO:0000256" key="5">
    <source>
        <dbReference type="SAM" id="MobiDB-lite"/>
    </source>
</evidence>
<gene>
    <name evidence="8" type="primary">LOC120109710</name>
</gene>
<dbReference type="PANTHER" id="PTHR31717:SF45">
    <property type="entry name" value="ZINC FINGER PROTEIN CONSTANS-LIKE 14-RELATED"/>
    <property type="match status" value="1"/>
</dbReference>
<name>A0A8B9A135_PHODC</name>
<dbReference type="SMART" id="SM00336">
    <property type="entry name" value="BBOX"/>
    <property type="match status" value="1"/>
</dbReference>
<proteinExistence type="predicted"/>
<keyword evidence="7" id="KW-1185">Reference proteome</keyword>
<reference evidence="8" key="1">
    <citation type="submission" date="2025-08" db="UniProtKB">
        <authorList>
            <consortium name="RefSeq"/>
        </authorList>
    </citation>
    <scope>IDENTIFICATION</scope>
    <source>
        <tissue evidence="8">Young leaves</tissue>
    </source>
</reference>
<sequence length="171" mass="18251">MPCDYCSEAAAVLYCRADDARLCLSCDRQVHAANALARKHVRSLACDKRDSILPGSGIAGALRACAPEIHAGPKRQKSPVGKQALFQQLTELVKMDSAAASRPPDLSPRTPCRTVAGGSEDDRGSSQPMPYTSLLMLAPSGCAELKGSDRLVEDEDLLWDCGPTDHSTQVL</sequence>
<dbReference type="OrthoDB" id="153872at2759"/>
<evidence type="ECO:0000256" key="4">
    <source>
        <dbReference type="PROSITE-ProRule" id="PRU00024"/>
    </source>
</evidence>
<dbReference type="Proteomes" id="UP000228380">
    <property type="component" value="Unplaced"/>
</dbReference>
<dbReference type="KEGG" id="pda:120109710"/>
<dbReference type="Pfam" id="PF00643">
    <property type="entry name" value="zf-B_box"/>
    <property type="match status" value="1"/>
</dbReference>
<dbReference type="InterPro" id="IPR049808">
    <property type="entry name" value="CONSTANS-like_Bbox1"/>
</dbReference>
<evidence type="ECO:0000256" key="3">
    <source>
        <dbReference type="ARBA" id="ARBA00022833"/>
    </source>
</evidence>
<keyword evidence="2 4" id="KW-0863">Zinc-finger</keyword>
<keyword evidence="3" id="KW-0862">Zinc</keyword>
<evidence type="ECO:0000256" key="1">
    <source>
        <dbReference type="ARBA" id="ARBA00022723"/>
    </source>
</evidence>
<dbReference type="PANTHER" id="PTHR31717">
    <property type="entry name" value="ZINC FINGER PROTEIN CONSTANS-LIKE 10"/>
    <property type="match status" value="1"/>
</dbReference>
<keyword evidence="1" id="KW-0479">Metal-binding</keyword>
<dbReference type="CDD" id="cd19821">
    <property type="entry name" value="Bbox1_BBX-like"/>
    <property type="match status" value="1"/>
</dbReference>
<protein>
    <submittedName>
        <fullName evidence="8">Zinc finger protein CONSTANS-LIKE 2-like</fullName>
    </submittedName>
</protein>
<feature type="region of interest" description="Disordered" evidence="5">
    <location>
        <begin position="97"/>
        <end position="131"/>
    </location>
</feature>
<dbReference type="RefSeq" id="XP_038979347.1">
    <property type="nucleotide sequence ID" value="XM_039123419.1"/>
</dbReference>
<evidence type="ECO:0000313" key="7">
    <source>
        <dbReference type="Proteomes" id="UP000228380"/>
    </source>
</evidence>